<accession>A0AAV5L3D2</accession>
<name>A0AAV5L3D2_9ROSI</name>
<organism evidence="2 3">
    <name type="scientific">Rubroshorea leprosula</name>
    <dbReference type="NCBI Taxonomy" id="152421"/>
    <lineage>
        <taxon>Eukaryota</taxon>
        <taxon>Viridiplantae</taxon>
        <taxon>Streptophyta</taxon>
        <taxon>Embryophyta</taxon>
        <taxon>Tracheophyta</taxon>
        <taxon>Spermatophyta</taxon>
        <taxon>Magnoliopsida</taxon>
        <taxon>eudicotyledons</taxon>
        <taxon>Gunneridae</taxon>
        <taxon>Pentapetalae</taxon>
        <taxon>rosids</taxon>
        <taxon>malvids</taxon>
        <taxon>Malvales</taxon>
        <taxon>Dipterocarpaceae</taxon>
        <taxon>Rubroshorea</taxon>
    </lineage>
</organism>
<feature type="region of interest" description="Disordered" evidence="1">
    <location>
        <begin position="21"/>
        <end position="70"/>
    </location>
</feature>
<evidence type="ECO:0000313" key="2">
    <source>
        <dbReference type="EMBL" id="GKV31451.1"/>
    </source>
</evidence>
<sequence length="70" mass="7588">MLRLATKSPLDAPLLQISLPKRTSSIPPRTLNKKIPSSSPCQSKPSPACSAKKPSPDSPNFELWKRGGTF</sequence>
<comment type="caution">
    <text evidence="2">The sequence shown here is derived from an EMBL/GenBank/DDBJ whole genome shotgun (WGS) entry which is preliminary data.</text>
</comment>
<reference evidence="2 3" key="1">
    <citation type="journal article" date="2021" name="Commun. Biol.">
        <title>The genome of Shorea leprosula (Dipterocarpaceae) highlights the ecological relevance of drought in aseasonal tropical rainforests.</title>
        <authorList>
            <person name="Ng K.K.S."/>
            <person name="Kobayashi M.J."/>
            <person name="Fawcett J.A."/>
            <person name="Hatakeyama M."/>
            <person name="Paape T."/>
            <person name="Ng C.H."/>
            <person name="Ang C.C."/>
            <person name="Tnah L.H."/>
            <person name="Lee C.T."/>
            <person name="Nishiyama T."/>
            <person name="Sese J."/>
            <person name="O'Brien M.J."/>
            <person name="Copetti D."/>
            <person name="Mohd Noor M.I."/>
            <person name="Ong R.C."/>
            <person name="Putra M."/>
            <person name="Sireger I.Z."/>
            <person name="Indrioko S."/>
            <person name="Kosugi Y."/>
            <person name="Izuno A."/>
            <person name="Isagi Y."/>
            <person name="Lee S.L."/>
            <person name="Shimizu K.K."/>
        </authorList>
    </citation>
    <scope>NUCLEOTIDE SEQUENCE [LARGE SCALE GENOMIC DNA]</scope>
    <source>
        <strain evidence="2">214</strain>
    </source>
</reference>
<dbReference type="AlphaFoldDB" id="A0AAV5L3D2"/>
<proteinExistence type="predicted"/>
<evidence type="ECO:0000256" key="1">
    <source>
        <dbReference type="SAM" id="MobiDB-lite"/>
    </source>
</evidence>
<dbReference type="EMBL" id="BPVZ01000091">
    <property type="protein sequence ID" value="GKV31451.1"/>
    <property type="molecule type" value="Genomic_DNA"/>
</dbReference>
<dbReference type="Proteomes" id="UP001054252">
    <property type="component" value="Unassembled WGS sequence"/>
</dbReference>
<keyword evidence="3" id="KW-1185">Reference proteome</keyword>
<protein>
    <submittedName>
        <fullName evidence="2">Uncharacterized protein</fullName>
    </submittedName>
</protein>
<feature type="compositionally biased region" description="Low complexity" evidence="1">
    <location>
        <begin position="36"/>
        <end position="53"/>
    </location>
</feature>
<evidence type="ECO:0000313" key="3">
    <source>
        <dbReference type="Proteomes" id="UP001054252"/>
    </source>
</evidence>
<gene>
    <name evidence="2" type="ORF">SLEP1_g40136</name>
</gene>